<evidence type="ECO:0000256" key="1">
    <source>
        <dbReference type="SAM" id="SignalP"/>
    </source>
</evidence>
<accession>A0ABS2JNA6</accession>
<name>A0ABS2JNA6_9GAMM</name>
<feature type="signal peptide" evidence="1">
    <location>
        <begin position="1"/>
        <end position="24"/>
    </location>
</feature>
<keyword evidence="3" id="KW-1185">Reference proteome</keyword>
<organism evidence="2 3">
    <name type="scientific">Dyella kyungheensis</name>
    <dbReference type="NCBI Taxonomy" id="1242174"/>
    <lineage>
        <taxon>Bacteria</taxon>
        <taxon>Pseudomonadati</taxon>
        <taxon>Pseudomonadota</taxon>
        <taxon>Gammaproteobacteria</taxon>
        <taxon>Lysobacterales</taxon>
        <taxon>Rhodanobacteraceae</taxon>
        <taxon>Dyella</taxon>
    </lineage>
</organism>
<gene>
    <name evidence="2" type="ORF">ISP20_03800</name>
</gene>
<evidence type="ECO:0000313" key="3">
    <source>
        <dbReference type="Proteomes" id="UP001430065"/>
    </source>
</evidence>
<proteinExistence type="predicted"/>
<dbReference type="Proteomes" id="UP001430065">
    <property type="component" value="Unassembled WGS sequence"/>
</dbReference>
<feature type="chain" id="PRO_5046817436" evidence="1">
    <location>
        <begin position="25"/>
        <end position="175"/>
    </location>
</feature>
<protein>
    <submittedName>
        <fullName evidence="2">Uncharacterized protein</fullName>
    </submittedName>
</protein>
<reference evidence="2 3" key="1">
    <citation type="submission" date="2020-10" db="EMBL/GenBank/DDBJ databases">
        <title>Phylogeny of dyella-like bacteria.</title>
        <authorList>
            <person name="Fu J."/>
        </authorList>
    </citation>
    <scope>NUCLEOTIDE SEQUENCE [LARGE SCALE GENOMIC DNA]</scope>
    <source>
        <strain evidence="2 3">THG-B117</strain>
    </source>
</reference>
<sequence>MRIGKAVGWLLCGSLMSFVADAHAAEPDDAITACPVRKLEMDIERLKSEADVQSVMLDPAGLRATVLYRNGDVLRVGTIGCMTPMIAARLWVVNDEGRTDQGWMARARTIAQVVLTTSQFSRVDAALQGAQTVIPTDTGFKFERALTGGAGYSVAVLRAPHDSLGPSLSAVFSNL</sequence>
<dbReference type="RefSeq" id="WP_204634741.1">
    <property type="nucleotide sequence ID" value="NZ_JADIKC010000002.1"/>
</dbReference>
<dbReference type="EMBL" id="JADIKC010000002">
    <property type="protein sequence ID" value="MBM7120275.1"/>
    <property type="molecule type" value="Genomic_DNA"/>
</dbReference>
<comment type="caution">
    <text evidence="2">The sequence shown here is derived from an EMBL/GenBank/DDBJ whole genome shotgun (WGS) entry which is preliminary data.</text>
</comment>
<evidence type="ECO:0000313" key="2">
    <source>
        <dbReference type="EMBL" id="MBM7120275.1"/>
    </source>
</evidence>
<keyword evidence="1" id="KW-0732">Signal</keyword>